<dbReference type="PROSITE" id="PS01127">
    <property type="entry name" value="EF_TS_2"/>
    <property type="match status" value="1"/>
</dbReference>
<organism evidence="9">
    <name type="scientific">candidate division WOR-3 bacterium</name>
    <dbReference type="NCBI Taxonomy" id="2052148"/>
    <lineage>
        <taxon>Bacteria</taxon>
        <taxon>Bacteria division WOR-3</taxon>
    </lineage>
</organism>
<feature type="region of interest" description="Involved in Mg(2+) ion dislocation from EF-Tu" evidence="5">
    <location>
        <begin position="81"/>
        <end position="84"/>
    </location>
</feature>
<dbReference type="AlphaFoldDB" id="A0A7V3ZTN1"/>
<dbReference type="NCBIfam" id="TIGR00116">
    <property type="entry name" value="tsf"/>
    <property type="match status" value="1"/>
</dbReference>
<dbReference type="PANTHER" id="PTHR11741">
    <property type="entry name" value="ELONGATION FACTOR TS"/>
    <property type="match status" value="1"/>
</dbReference>
<dbReference type="PANTHER" id="PTHR11741:SF0">
    <property type="entry name" value="ELONGATION FACTOR TS, MITOCHONDRIAL"/>
    <property type="match status" value="1"/>
</dbReference>
<gene>
    <name evidence="5 9" type="primary">tsf</name>
    <name evidence="10" type="ORF">ENT96_01695</name>
    <name evidence="9" type="ORF">ENU72_04015</name>
</gene>
<accession>A0A7V3ZTN1</accession>
<sequence>MHIDSKLVKELRDRTGAGIMDCKKALVEAEGDIEKAIEILRKLGIAKAEKKLDREAKDGRIDAYIHPGAKLGVLIEVNCETDFVASTDEFKELVHNLAMQVAAANPIAVKREDIPKEIIEREKKIYEEQARKEGKPEKVIEKIVQGRLEKFYQEVCLLEQPYIKDPNITVYDLIKQYIAKLGENIVVKRFARFKIGEI</sequence>
<keyword evidence="4 5" id="KW-0648">Protein biosynthesis</keyword>
<feature type="domain" description="Translation elongation factor EFTs/EF1B dimerisation" evidence="8">
    <location>
        <begin position="54"/>
        <end position="197"/>
    </location>
</feature>
<dbReference type="EMBL" id="DTAR01000142">
    <property type="protein sequence ID" value="HGM97747.1"/>
    <property type="molecule type" value="Genomic_DNA"/>
</dbReference>
<dbReference type="SUPFAM" id="SSF46934">
    <property type="entry name" value="UBA-like"/>
    <property type="match status" value="1"/>
</dbReference>
<dbReference type="Gene3D" id="1.10.286.20">
    <property type="match status" value="1"/>
</dbReference>
<dbReference type="InterPro" id="IPR014039">
    <property type="entry name" value="Transl_elong_EFTs/EF1B_dimer"/>
</dbReference>
<dbReference type="Gene3D" id="1.10.8.10">
    <property type="entry name" value="DNA helicase RuvA subunit, C-terminal domain"/>
    <property type="match status" value="1"/>
</dbReference>
<dbReference type="FunFam" id="1.10.8.10:FF:000001">
    <property type="entry name" value="Elongation factor Ts"/>
    <property type="match status" value="1"/>
</dbReference>
<evidence type="ECO:0000256" key="1">
    <source>
        <dbReference type="ARBA" id="ARBA00005532"/>
    </source>
</evidence>
<dbReference type="CDD" id="cd14275">
    <property type="entry name" value="UBA_EF-Ts"/>
    <property type="match status" value="1"/>
</dbReference>
<dbReference type="Gene3D" id="3.30.479.20">
    <property type="entry name" value="Elongation factor Ts, dimerisation domain"/>
    <property type="match status" value="1"/>
</dbReference>
<reference evidence="9" key="1">
    <citation type="journal article" date="2020" name="mSystems">
        <title>Genome- and Community-Level Interaction Insights into Carbon Utilization and Element Cycling Functions of Hydrothermarchaeota in Hydrothermal Sediment.</title>
        <authorList>
            <person name="Zhou Z."/>
            <person name="Liu Y."/>
            <person name="Xu W."/>
            <person name="Pan J."/>
            <person name="Luo Z.H."/>
            <person name="Li M."/>
        </authorList>
    </citation>
    <scope>NUCLEOTIDE SEQUENCE [LARGE SCALE GENOMIC DNA]</scope>
    <source>
        <strain evidence="10">SpSt-626</strain>
        <strain evidence="9">SpSt-695</strain>
    </source>
</reference>
<dbReference type="Pfam" id="PF00889">
    <property type="entry name" value="EF_TS"/>
    <property type="match status" value="1"/>
</dbReference>
<dbReference type="PROSITE" id="PS01126">
    <property type="entry name" value="EF_TS_1"/>
    <property type="match status" value="1"/>
</dbReference>
<dbReference type="InterPro" id="IPR018101">
    <property type="entry name" value="Transl_elong_Ts_CS"/>
</dbReference>
<comment type="function">
    <text evidence="5 6">Associates with the EF-Tu.GDP complex and induces the exchange of GDP to GTP. It remains bound to the aminoacyl-tRNA.EF-Tu.GTP complex up to the GTP hydrolysis stage on the ribosome.</text>
</comment>
<evidence type="ECO:0000256" key="4">
    <source>
        <dbReference type="ARBA" id="ARBA00022917"/>
    </source>
</evidence>
<evidence type="ECO:0000256" key="3">
    <source>
        <dbReference type="ARBA" id="ARBA00022768"/>
    </source>
</evidence>
<dbReference type="FunFam" id="1.10.286.20:FF:000001">
    <property type="entry name" value="Elongation factor Ts"/>
    <property type="match status" value="1"/>
</dbReference>
<evidence type="ECO:0000313" key="10">
    <source>
        <dbReference type="EMBL" id="HGM97747.1"/>
    </source>
</evidence>
<evidence type="ECO:0000256" key="7">
    <source>
        <dbReference type="RuleBase" id="RU000643"/>
    </source>
</evidence>
<dbReference type="EMBL" id="DTDP01000185">
    <property type="protein sequence ID" value="HGK54171.1"/>
    <property type="molecule type" value="Genomic_DNA"/>
</dbReference>
<dbReference type="GO" id="GO:0003746">
    <property type="term" value="F:translation elongation factor activity"/>
    <property type="evidence" value="ECO:0007669"/>
    <property type="project" value="UniProtKB-UniRule"/>
</dbReference>
<keyword evidence="3 5" id="KW-0251">Elongation factor</keyword>
<evidence type="ECO:0000256" key="5">
    <source>
        <dbReference type="HAMAP-Rule" id="MF_00050"/>
    </source>
</evidence>
<comment type="caution">
    <text evidence="9">The sequence shown here is derived from an EMBL/GenBank/DDBJ whole genome shotgun (WGS) entry which is preliminary data.</text>
</comment>
<dbReference type="InterPro" id="IPR001816">
    <property type="entry name" value="Transl_elong_EFTs/EF1B"/>
</dbReference>
<comment type="subcellular location">
    <subcellularLocation>
        <location evidence="5 7">Cytoplasm</location>
    </subcellularLocation>
</comment>
<evidence type="ECO:0000259" key="8">
    <source>
        <dbReference type="Pfam" id="PF00889"/>
    </source>
</evidence>
<dbReference type="InterPro" id="IPR036402">
    <property type="entry name" value="EF-Ts_dimer_sf"/>
</dbReference>
<keyword evidence="5" id="KW-0963">Cytoplasm</keyword>
<evidence type="ECO:0000256" key="6">
    <source>
        <dbReference type="RuleBase" id="RU000642"/>
    </source>
</evidence>
<name>A0A7V3ZTN1_UNCW3</name>
<evidence type="ECO:0000256" key="2">
    <source>
        <dbReference type="ARBA" id="ARBA00016956"/>
    </source>
</evidence>
<proteinExistence type="inferred from homology"/>
<protein>
    <recommendedName>
        <fullName evidence="2 5">Elongation factor Ts</fullName>
        <shortName evidence="5">EF-Ts</shortName>
    </recommendedName>
</protein>
<dbReference type="InterPro" id="IPR009060">
    <property type="entry name" value="UBA-like_sf"/>
</dbReference>
<comment type="similarity">
    <text evidence="1 5 6">Belongs to the EF-Ts family.</text>
</comment>
<dbReference type="SUPFAM" id="SSF54713">
    <property type="entry name" value="Elongation factor Ts (EF-Ts), dimerisation domain"/>
    <property type="match status" value="1"/>
</dbReference>
<dbReference type="GO" id="GO:0005737">
    <property type="term" value="C:cytoplasm"/>
    <property type="evidence" value="ECO:0007669"/>
    <property type="project" value="UniProtKB-SubCell"/>
</dbReference>
<evidence type="ECO:0000313" key="9">
    <source>
        <dbReference type="EMBL" id="HGK54171.1"/>
    </source>
</evidence>
<dbReference type="HAMAP" id="MF_00050">
    <property type="entry name" value="EF_Ts"/>
    <property type="match status" value="1"/>
</dbReference>